<protein>
    <recommendedName>
        <fullName evidence="3">HEPN domain-containing protein</fullName>
    </recommendedName>
</protein>
<organism evidence="1 2">
    <name type="scientific">Clostridium aromativorans</name>
    <dbReference type="NCBI Taxonomy" id="2836848"/>
    <lineage>
        <taxon>Bacteria</taxon>
        <taxon>Bacillati</taxon>
        <taxon>Bacillota</taxon>
        <taxon>Clostridia</taxon>
        <taxon>Eubacteriales</taxon>
        <taxon>Clostridiaceae</taxon>
        <taxon>Clostridium</taxon>
    </lineage>
</organism>
<proteinExistence type="predicted"/>
<gene>
    <name evidence="1" type="ORF">LN736_16890</name>
</gene>
<dbReference type="Proteomes" id="UP001165422">
    <property type="component" value="Unassembled WGS sequence"/>
</dbReference>
<reference evidence="1" key="1">
    <citation type="submission" date="2021-11" db="EMBL/GenBank/DDBJ databases">
        <authorList>
            <person name="Qingchun L."/>
            <person name="Dong Z."/>
            <person name="Zongwei Q."/>
            <person name="Jia Z."/>
            <person name="Duotao L."/>
        </authorList>
    </citation>
    <scope>NUCLEOTIDE SEQUENCE</scope>
    <source>
        <strain evidence="1">WLY-B-L2</strain>
    </source>
</reference>
<evidence type="ECO:0000313" key="1">
    <source>
        <dbReference type="EMBL" id="MCC9296523.1"/>
    </source>
</evidence>
<evidence type="ECO:0000313" key="2">
    <source>
        <dbReference type="Proteomes" id="UP001165422"/>
    </source>
</evidence>
<accession>A0ABS8NCS6</accession>
<dbReference type="RefSeq" id="WP_229982047.1">
    <property type="nucleotide sequence ID" value="NZ_JAJJPB010000035.1"/>
</dbReference>
<keyword evidence="2" id="KW-1185">Reference proteome</keyword>
<evidence type="ECO:0008006" key="3">
    <source>
        <dbReference type="Google" id="ProtNLM"/>
    </source>
</evidence>
<comment type="caution">
    <text evidence="1">The sequence shown here is derived from an EMBL/GenBank/DDBJ whole genome shotgun (WGS) entry which is preliminary data.</text>
</comment>
<name>A0ABS8NCS6_9CLOT</name>
<dbReference type="EMBL" id="JAJJPB010000035">
    <property type="protein sequence ID" value="MCC9296523.1"/>
    <property type="molecule type" value="Genomic_DNA"/>
</dbReference>
<sequence>MQNSRLVEIDPKSYLYKMTEDQIKNEANIATEIFIARQFSRVHYEDLMSSSSIPEGCASKNRLIAWINDYVRGKYKRMGVISRYKYERPEDFVDGIWQANSFGSFAQFMKDVLTDFKFTRNKKISDEFKRSFLSEEWYWEALSISGLKLLEDLYKHNALQTNIAKAYIRQVILSRELLSKVGLIIGRSTKNHDAGDIQQQLENVFEITFKNQLKAAFDIFKNYEEYKIYLRFRKPISNNLKMIYSETQILKLQNKQRE</sequence>